<keyword evidence="1" id="KW-0732">Signal</keyword>
<gene>
    <name evidence="4" type="primary">pe3_3</name>
    <name evidence="3" type="ORF">BKN37_12600</name>
    <name evidence="4" type="ORF">C1Y40_03345</name>
</gene>
<dbReference type="InterPro" id="IPR029058">
    <property type="entry name" value="AB_hydrolase_fold"/>
</dbReference>
<keyword evidence="5" id="KW-1185">Reference proteome</keyword>
<comment type="caution">
    <text evidence="3">The sequence shown here is derived from an EMBL/GenBank/DDBJ whole genome shotgun (WGS) entry which is preliminary data.</text>
</comment>
<dbReference type="EMBL" id="PPEA01000480">
    <property type="protein sequence ID" value="PQM46484.1"/>
    <property type="molecule type" value="Genomic_DNA"/>
</dbReference>
<feature type="chain" id="PRO_5033746130" evidence="1">
    <location>
        <begin position="33"/>
        <end position="480"/>
    </location>
</feature>
<dbReference type="Proteomes" id="UP000238296">
    <property type="component" value="Unassembled WGS sequence"/>
</dbReference>
<evidence type="ECO:0000259" key="2">
    <source>
        <dbReference type="Pfam" id="PF08237"/>
    </source>
</evidence>
<reference evidence="4" key="3">
    <citation type="submission" date="2018-01" db="EMBL/GenBank/DDBJ databases">
        <authorList>
            <person name="Gaut B.S."/>
            <person name="Morton B.R."/>
            <person name="Clegg M.T."/>
            <person name="Duvall M.R."/>
        </authorList>
    </citation>
    <scope>NUCLEOTIDE SEQUENCE</scope>
    <source>
        <strain evidence="4">ATCC BAA-2683</strain>
    </source>
</reference>
<dbReference type="Pfam" id="PF08237">
    <property type="entry name" value="PE-PPE"/>
    <property type="match status" value="1"/>
</dbReference>
<feature type="domain" description="PE-PPE" evidence="2">
    <location>
        <begin position="69"/>
        <end position="290"/>
    </location>
</feature>
<reference evidence="4 6" key="2">
    <citation type="journal article" date="2017" name="Int. J. Syst. Evol. Microbiol.">
        <title>Mycobacterium talmoniae sp. nov., a slowly growing mycobacterium isolated from human respiratory samples.</title>
        <authorList>
            <person name="Davidson R.M."/>
            <person name="DeGroote M.A."/>
            <person name="Marola J.L."/>
            <person name="Buss S."/>
            <person name="Jones V."/>
            <person name="McNeil M.R."/>
            <person name="Freifeld A.G."/>
            <person name="Elaine Epperson L."/>
            <person name="Hasan N.A."/>
            <person name="Jackson M."/>
            <person name="Iwen P.C."/>
            <person name="Salfinger M."/>
            <person name="Strong M."/>
        </authorList>
    </citation>
    <scope>NUCLEOTIDE SEQUENCE [LARGE SCALE GENOMIC DNA]</scope>
    <source>
        <strain evidence="4 6">ATCC BAA-2683</strain>
    </source>
</reference>
<dbReference type="EMBL" id="MLQM01000057">
    <property type="protein sequence ID" value="OHV03928.1"/>
    <property type="molecule type" value="Genomic_DNA"/>
</dbReference>
<sequence length="480" mass="49606">MSARWLRVALLAGTGAAAMALSAALTAADAFADSTDLVMGGSGMPIPPQVYIDDVNDLYLHCATACSLQGLATPEGLYPIIGPKELPFDTSVTQGVTILNNTIKDQLADGNTVTALGYSQSATIDTIEMENIANGTAGIHPDPDQLKFVLLGDPNNPNGGMLERFDLPALGANPSIPSLGITFSGATPVTEYPTDIYTGEYDGFADYPRYPLNLLSDLNALLGILFVHTQYPNMDLSTAEDLGTYGATTYYMVPTDHLPLLDLVRSIPAVGPVVSDLLEPDLRVLVNLGYGDPDYGWSTSAPDVPTPLGVFPSLADFEKVPGLLVSGTEQGIADAVKDVVGYLQDPASVFSLADNPLVNLLQTPFIAAVAAEDISFPPPGVSLDSLVNAVSAATSAGYASLLPLADIANAMVTTLPALDVTGIVNELAAGDLLDAIGLPIAADVGILPVAGFFALASVGEGALFAAGDLLSPFIDIAGLL</sequence>
<dbReference type="InterPro" id="IPR013228">
    <property type="entry name" value="PE-PPE_C"/>
</dbReference>
<protein>
    <submittedName>
        <fullName evidence="4">PE family protein PE3</fullName>
    </submittedName>
</protein>
<evidence type="ECO:0000313" key="6">
    <source>
        <dbReference type="Proteomes" id="UP000238296"/>
    </source>
</evidence>
<reference evidence="3 5" key="1">
    <citation type="submission" date="2016-10" db="EMBL/GenBank/DDBJ databases">
        <title>Genome sequence of Mycobacterium talmonii.</title>
        <authorList>
            <person name="Greninger A.L."/>
            <person name="Elliott B."/>
            <person name="Vasireddy S."/>
            <person name="Vasireddy R."/>
        </authorList>
    </citation>
    <scope>NUCLEOTIDE SEQUENCE [LARGE SCALE GENOMIC DNA]</scope>
    <source>
        <strain evidence="3">MO-5499</strain>
        <strain evidence="5">NE-TNMC-100812</strain>
    </source>
</reference>
<dbReference type="Gene3D" id="3.40.50.1820">
    <property type="entry name" value="alpha/beta hydrolase"/>
    <property type="match status" value="1"/>
</dbReference>
<evidence type="ECO:0000313" key="5">
    <source>
        <dbReference type="Proteomes" id="UP000179734"/>
    </source>
</evidence>
<dbReference type="RefSeq" id="WP_071026256.1">
    <property type="nucleotide sequence ID" value="NZ_MLQM01000057.1"/>
</dbReference>
<organism evidence="3 5">
    <name type="scientific">Mycobacterium talmoniae</name>
    <dbReference type="NCBI Taxonomy" id="1858794"/>
    <lineage>
        <taxon>Bacteria</taxon>
        <taxon>Bacillati</taxon>
        <taxon>Actinomycetota</taxon>
        <taxon>Actinomycetes</taxon>
        <taxon>Mycobacteriales</taxon>
        <taxon>Mycobacteriaceae</taxon>
        <taxon>Mycobacterium</taxon>
    </lineage>
</organism>
<evidence type="ECO:0000256" key="1">
    <source>
        <dbReference type="SAM" id="SignalP"/>
    </source>
</evidence>
<feature type="signal peptide" evidence="1">
    <location>
        <begin position="1"/>
        <end position="32"/>
    </location>
</feature>
<dbReference type="AlphaFoldDB" id="A0A1S1NMC3"/>
<accession>A0A1S1NMC3</accession>
<dbReference type="Proteomes" id="UP000179734">
    <property type="component" value="Unassembled WGS sequence"/>
</dbReference>
<evidence type="ECO:0000313" key="4">
    <source>
        <dbReference type="EMBL" id="PQM46484.1"/>
    </source>
</evidence>
<name>A0A1S1NMC3_9MYCO</name>
<proteinExistence type="predicted"/>
<evidence type="ECO:0000313" key="3">
    <source>
        <dbReference type="EMBL" id="OHV03928.1"/>
    </source>
</evidence>